<dbReference type="EMBL" id="CP089391">
    <property type="protein sequence ID" value="WBL81039.1"/>
    <property type="molecule type" value="Genomic_DNA"/>
</dbReference>
<accession>A0ABY7MU07</accession>
<evidence type="ECO:0000256" key="1">
    <source>
        <dbReference type="ARBA" id="ARBA00004651"/>
    </source>
</evidence>
<comment type="similarity">
    <text evidence="7">Belongs to the glycosyltransferase 87 family.</text>
</comment>
<gene>
    <name evidence="9" type="ORF">I3J27_11680</name>
</gene>
<evidence type="ECO:0000256" key="3">
    <source>
        <dbReference type="ARBA" id="ARBA00022679"/>
    </source>
</evidence>
<reference evidence="9" key="1">
    <citation type="submission" date="2021-12" db="EMBL/GenBank/DDBJ databases">
        <title>Bradyrhizobium xenonodulans sp. nov.</title>
        <authorList>
            <person name="Claassens R."/>
            <person name="Venter S.N."/>
            <person name="Beukes C.W."/>
            <person name="Stepkowski T."/>
            <person name="Steenkamp E.T."/>
        </authorList>
    </citation>
    <scope>NUCLEOTIDE SEQUENCE</scope>
    <source>
        <strain evidence="9">14AB</strain>
    </source>
</reference>
<organism evidence="9 10">
    <name type="scientific">Bradyrhizobium xenonodulans</name>
    <dbReference type="NCBI Taxonomy" id="2736875"/>
    <lineage>
        <taxon>Bacteria</taxon>
        <taxon>Pseudomonadati</taxon>
        <taxon>Pseudomonadota</taxon>
        <taxon>Alphaproteobacteria</taxon>
        <taxon>Hyphomicrobiales</taxon>
        <taxon>Nitrobacteraceae</taxon>
        <taxon>Bradyrhizobium</taxon>
    </lineage>
</organism>
<keyword evidence="6 8" id="KW-0472">Membrane</keyword>
<dbReference type="Pfam" id="PF09594">
    <property type="entry name" value="GT87"/>
    <property type="match status" value="1"/>
</dbReference>
<feature type="transmembrane region" description="Helical" evidence="8">
    <location>
        <begin position="97"/>
        <end position="114"/>
    </location>
</feature>
<keyword evidence="2" id="KW-1003">Cell membrane</keyword>
<evidence type="ECO:0000313" key="9">
    <source>
        <dbReference type="EMBL" id="WBL81039.1"/>
    </source>
</evidence>
<evidence type="ECO:0000256" key="4">
    <source>
        <dbReference type="ARBA" id="ARBA00022692"/>
    </source>
</evidence>
<name>A0ABY7MU07_9BRAD</name>
<keyword evidence="3" id="KW-0808">Transferase</keyword>
<protein>
    <submittedName>
        <fullName evidence="9">DUF2029 domain-containing protein</fullName>
    </submittedName>
</protein>
<evidence type="ECO:0000256" key="2">
    <source>
        <dbReference type="ARBA" id="ARBA00022475"/>
    </source>
</evidence>
<dbReference type="RefSeq" id="WP_270169089.1">
    <property type="nucleotide sequence ID" value="NZ_CP089391.1"/>
</dbReference>
<sequence length="442" mass="49233">MTSTDPLPKPDAPRRLSLRAPLDLLFLLCCFILTADVLGPEIFGNGKTKDYALWYWAGQQVLHGGSLYPSDIHAYFEFIYPPLPAILLAIPSWFGKLALYTTLSVLNVVAWWYTGTFSNAMTGSGRRPGPWLEALPALVTVTFVFDQFDLGQPNLVLLALMLWGFWLLQNQRSWLAGFLFALATAIKVFPIAVLPYLIWRRKWSAVMATVAFTGILLYVVPAPIRGFERNAVELKTWYQGMVGSSSEKGFGQRDEQNWSWVNQSVIAVTHRLVRPINYNQEDANKPPRTMNVIDVDYTTANWIVLAVSGLLGLGFLAVMPPQKRRTARSDAEELGILFCLMTVASPLARQYYFMWLFFPMTVLMHRAAFDARSNVRLGTWLALGAAGILMLLSLPWFPNVIQAWGNNLIATAVLAGRLAWHIRHPLVAAGSGAAAGLKPEAS</sequence>
<feature type="transmembrane region" description="Helical" evidence="8">
    <location>
        <begin position="150"/>
        <end position="168"/>
    </location>
</feature>
<evidence type="ECO:0000256" key="8">
    <source>
        <dbReference type="SAM" id="Phobius"/>
    </source>
</evidence>
<feature type="transmembrane region" description="Helical" evidence="8">
    <location>
        <begin position="379"/>
        <end position="397"/>
    </location>
</feature>
<evidence type="ECO:0000256" key="7">
    <source>
        <dbReference type="ARBA" id="ARBA00024033"/>
    </source>
</evidence>
<keyword evidence="5 8" id="KW-1133">Transmembrane helix</keyword>
<evidence type="ECO:0000256" key="5">
    <source>
        <dbReference type="ARBA" id="ARBA00022989"/>
    </source>
</evidence>
<evidence type="ECO:0000313" key="10">
    <source>
        <dbReference type="Proteomes" id="UP001179614"/>
    </source>
</evidence>
<feature type="transmembrane region" description="Helical" evidence="8">
    <location>
        <begin position="24"/>
        <end position="43"/>
    </location>
</feature>
<proteinExistence type="inferred from homology"/>
<comment type="subcellular location">
    <subcellularLocation>
        <location evidence="1">Cell membrane</location>
        <topology evidence="1">Multi-pass membrane protein</topology>
    </subcellularLocation>
</comment>
<evidence type="ECO:0000256" key="6">
    <source>
        <dbReference type="ARBA" id="ARBA00023136"/>
    </source>
</evidence>
<feature type="transmembrane region" description="Helical" evidence="8">
    <location>
        <begin position="300"/>
        <end position="319"/>
    </location>
</feature>
<dbReference type="InterPro" id="IPR018584">
    <property type="entry name" value="GT87"/>
</dbReference>
<dbReference type="Proteomes" id="UP001179614">
    <property type="component" value="Chromosome"/>
</dbReference>
<feature type="transmembrane region" description="Helical" evidence="8">
    <location>
        <begin position="334"/>
        <end position="358"/>
    </location>
</feature>
<keyword evidence="4 8" id="KW-0812">Transmembrane</keyword>
<feature type="transmembrane region" description="Helical" evidence="8">
    <location>
        <begin position="203"/>
        <end position="220"/>
    </location>
</feature>
<keyword evidence="10" id="KW-1185">Reference proteome</keyword>
<feature type="transmembrane region" description="Helical" evidence="8">
    <location>
        <begin position="175"/>
        <end position="197"/>
    </location>
</feature>